<evidence type="ECO:0000313" key="3">
    <source>
        <dbReference type="Proteomes" id="UP001630127"/>
    </source>
</evidence>
<accession>A0ABD2YV60</accession>
<dbReference type="PANTHER" id="PTHR31286:SF179">
    <property type="entry name" value="RNASE H TYPE-1 DOMAIN-CONTAINING PROTEIN"/>
    <property type="match status" value="1"/>
</dbReference>
<feature type="domain" description="DUF4283" evidence="1">
    <location>
        <begin position="22"/>
        <end position="101"/>
    </location>
</feature>
<keyword evidence="3" id="KW-1185">Reference proteome</keyword>
<name>A0ABD2YV60_9GENT</name>
<proteinExistence type="predicted"/>
<dbReference type="AlphaFoldDB" id="A0ABD2YV60"/>
<evidence type="ECO:0000259" key="1">
    <source>
        <dbReference type="Pfam" id="PF14111"/>
    </source>
</evidence>
<organism evidence="2 3">
    <name type="scientific">Cinchona calisaya</name>
    <dbReference type="NCBI Taxonomy" id="153742"/>
    <lineage>
        <taxon>Eukaryota</taxon>
        <taxon>Viridiplantae</taxon>
        <taxon>Streptophyta</taxon>
        <taxon>Embryophyta</taxon>
        <taxon>Tracheophyta</taxon>
        <taxon>Spermatophyta</taxon>
        <taxon>Magnoliopsida</taxon>
        <taxon>eudicotyledons</taxon>
        <taxon>Gunneridae</taxon>
        <taxon>Pentapetalae</taxon>
        <taxon>asterids</taxon>
        <taxon>lamiids</taxon>
        <taxon>Gentianales</taxon>
        <taxon>Rubiaceae</taxon>
        <taxon>Cinchonoideae</taxon>
        <taxon>Cinchoneae</taxon>
        <taxon>Cinchona</taxon>
    </lineage>
</organism>
<sequence length="167" mass="19629">MIQRRTNNIFLKRRVESLSQPLKLALVGKFWRGKANMATIWKSFQTIGFKGSFALGLLDYKHVLIRFDLEEDYLRCWLKSNWFLNGFQIRVFKWHPLFRPDVESYVVPWISFESFLALFFNKHSIFSFSQAIGRPLKIDLATSTLSHSSLAKMCVQVDLLIEHPSRL</sequence>
<reference evidence="2 3" key="1">
    <citation type="submission" date="2024-11" db="EMBL/GenBank/DDBJ databases">
        <title>A near-complete genome assembly of Cinchona calisaya.</title>
        <authorList>
            <person name="Lian D.C."/>
            <person name="Zhao X.W."/>
            <person name="Wei L."/>
        </authorList>
    </citation>
    <scope>NUCLEOTIDE SEQUENCE [LARGE SCALE GENOMIC DNA]</scope>
    <source>
        <tissue evidence="2">Nenye</tissue>
    </source>
</reference>
<gene>
    <name evidence="2" type="ORF">ACH5RR_029500</name>
</gene>
<dbReference type="Proteomes" id="UP001630127">
    <property type="component" value="Unassembled WGS sequence"/>
</dbReference>
<dbReference type="PANTHER" id="PTHR31286">
    <property type="entry name" value="GLYCINE-RICH CELL WALL STRUCTURAL PROTEIN 1.8-LIKE"/>
    <property type="match status" value="1"/>
</dbReference>
<evidence type="ECO:0000313" key="2">
    <source>
        <dbReference type="EMBL" id="KAL3510099.1"/>
    </source>
</evidence>
<comment type="caution">
    <text evidence="2">The sequence shown here is derived from an EMBL/GenBank/DDBJ whole genome shotgun (WGS) entry which is preliminary data.</text>
</comment>
<protein>
    <recommendedName>
        <fullName evidence="1">DUF4283 domain-containing protein</fullName>
    </recommendedName>
</protein>
<dbReference type="InterPro" id="IPR040256">
    <property type="entry name" value="At4g02000-like"/>
</dbReference>
<dbReference type="Pfam" id="PF14111">
    <property type="entry name" value="DUF4283"/>
    <property type="match status" value="1"/>
</dbReference>
<dbReference type="InterPro" id="IPR025558">
    <property type="entry name" value="DUF4283"/>
</dbReference>
<dbReference type="EMBL" id="JBJUIK010000012">
    <property type="protein sequence ID" value="KAL3510099.1"/>
    <property type="molecule type" value="Genomic_DNA"/>
</dbReference>